<dbReference type="InterPro" id="IPR002401">
    <property type="entry name" value="Cyt_P450_E_grp-I"/>
</dbReference>
<name>W3WKJ6_PESFW</name>
<feature type="binding site" description="axial binding residue" evidence="6">
    <location>
        <position position="418"/>
    </location>
    <ligand>
        <name>heme</name>
        <dbReference type="ChEBI" id="CHEBI:30413"/>
    </ligand>
    <ligandPart>
        <name>Fe</name>
        <dbReference type="ChEBI" id="CHEBI:18248"/>
    </ligandPart>
</feature>
<dbReference type="OrthoDB" id="1470350at2759"/>
<keyword evidence="7" id="KW-0503">Monooxygenase</keyword>
<dbReference type="eggNOG" id="KOG0158">
    <property type="taxonomic scope" value="Eukaryota"/>
</dbReference>
<dbReference type="GO" id="GO:0004497">
    <property type="term" value="F:monooxygenase activity"/>
    <property type="evidence" value="ECO:0007669"/>
    <property type="project" value="UniProtKB-KW"/>
</dbReference>
<dbReference type="Pfam" id="PF00067">
    <property type="entry name" value="p450"/>
    <property type="match status" value="1"/>
</dbReference>
<evidence type="ECO:0000313" key="9">
    <source>
        <dbReference type="Proteomes" id="UP000030651"/>
    </source>
</evidence>
<organism evidence="8 9">
    <name type="scientific">Pestalotiopsis fici (strain W106-1 / CGMCC3.15140)</name>
    <dbReference type="NCBI Taxonomy" id="1229662"/>
    <lineage>
        <taxon>Eukaryota</taxon>
        <taxon>Fungi</taxon>
        <taxon>Dikarya</taxon>
        <taxon>Ascomycota</taxon>
        <taxon>Pezizomycotina</taxon>
        <taxon>Sordariomycetes</taxon>
        <taxon>Xylariomycetidae</taxon>
        <taxon>Amphisphaeriales</taxon>
        <taxon>Sporocadaceae</taxon>
        <taxon>Pestalotiopsis</taxon>
    </lineage>
</organism>
<dbReference type="PROSITE" id="PS00086">
    <property type="entry name" value="CYTOCHROME_P450"/>
    <property type="match status" value="1"/>
</dbReference>
<comment type="cofactor">
    <cofactor evidence="1 6">
        <name>heme</name>
        <dbReference type="ChEBI" id="CHEBI:30413"/>
    </cofactor>
</comment>
<evidence type="ECO:0000256" key="2">
    <source>
        <dbReference type="ARBA" id="ARBA00010617"/>
    </source>
</evidence>
<dbReference type="InterPro" id="IPR017972">
    <property type="entry name" value="Cyt_P450_CS"/>
</dbReference>
<evidence type="ECO:0000256" key="1">
    <source>
        <dbReference type="ARBA" id="ARBA00001971"/>
    </source>
</evidence>
<dbReference type="OMA" id="MHANASM"/>
<accession>W3WKJ6</accession>
<dbReference type="GO" id="GO:0005506">
    <property type="term" value="F:iron ion binding"/>
    <property type="evidence" value="ECO:0007669"/>
    <property type="project" value="InterPro"/>
</dbReference>
<comment type="similarity">
    <text evidence="2 7">Belongs to the cytochrome P450 family.</text>
</comment>
<dbReference type="InterPro" id="IPR001128">
    <property type="entry name" value="Cyt_P450"/>
</dbReference>
<evidence type="ECO:0000313" key="8">
    <source>
        <dbReference type="EMBL" id="ETS73336.1"/>
    </source>
</evidence>
<reference evidence="9" key="1">
    <citation type="journal article" date="2015" name="BMC Genomics">
        <title>Genomic and transcriptomic analysis of the endophytic fungus Pestalotiopsis fici reveals its lifestyle and high potential for synthesis of natural products.</title>
        <authorList>
            <person name="Wang X."/>
            <person name="Zhang X."/>
            <person name="Liu L."/>
            <person name="Xiang M."/>
            <person name="Wang W."/>
            <person name="Sun X."/>
            <person name="Che Y."/>
            <person name="Guo L."/>
            <person name="Liu G."/>
            <person name="Guo L."/>
            <person name="Wang C."/>
            <person name="Yin W.B."/>
            <person name="Stadler M."/>
            <person name="Zhang X."/>
            <person name="Liu X."/>
        </authorList>
    </citation>
    <scope>NUCLEOTIDE SEQUENCE [LARGE SCALE GENOMIC DNA]</scope>
    <source>
        <strain evidence="9">W106-1 / CGMCC3.15140</strain>
    </source>
</reference>
<dbReference type="SUPFAM" id="SSF48264">
    <property type="entry name" value="Cytochrome P450"/>
    <property type="match status" value="1"/>
</dbReference>
<evidence type="ECO:0008006" key="10">
    <source>
        <dbReference type="Google" id="ProtNLM"/>
    </source>
</evidence>
<dbReference type="InParanoid" id="W3WKJ6"/>
<dbReference type="CDD" id="cd11058">
    <property type="entry name" value="CYP60B-like"/>
    <property type="match status" value="1"/>
</dbReference>
<keyword evidence="7" id="KW-0560">Oxidoreductase</keyword>
<evidence type="ECO:0000256" key="3">
    <source>
        <dbReference type="ARBA" id="ARBA00022617"/>
    </source>
</evidence>
<dbReference type="PRINTS" id="PR00385">
    <property type="entry name" value="P450"/>
</dbReference>
<dbReference type="Gene3D" id="1.10.630.10">
    <property type="entry name" value="Cytochrome P450"/>
    <property type="match status" value="1"/>
</dbReference>
<proteinExistence type="inferred from homology"/>
<keyword evidence="9" id="KW-1185">Reference proteome</keyword>
<dbReference type="InterPro" id="IPR050121">
    <property type="entry name" value="Cytochrome_P450_monoxygenase"/>
</dbReference>
<evidence type="ECO:0000256" key="5">
    <source>
        <dbReference type="ARBA" id="ARBA00023004"/>
    </source>
</evidence>
<dbReference type="Proteomes" id="UP000030651">
    <property type="component" value="Unassembled WGS sequence"/>
</dbReference>
<dbReference type="KEGG" id="pfy:PFICI_14941"/>
<dbReference type="PANTHER" id="PTHR24305:SF210">
    <property type="entry name" value="CYTOCHROME P450 MONOOXYGENASE ASQL-RELATED"/>
    <property type="match status" value="1"/>
</dbReference>
<dbReference type="HOGENOM" id="CLU_001570_14_11_1"/>
<dbReference type="GO" id="GO:0016705">
    <property type="term" value="F:oxidoreductase activity, acting on paired donors, with incorporation or reduction of molecular oxygen"/>
    <property type="evidence" value="ECO:0007669"/>
    <property type="project" value="InterPro"/>
</dbReference>
<dbReference type="GO" id="GO:0020037">
    <property type="term" value="F:heme binding"/>
    <property type="evidence" value="ECO:0007669"/>
    <property type="project" value="InterPro"/>
</dbReference>
<evidence type="ECO:0000256" key="6">
    <source>
        <dbReference type="PIRSR" id="PIRSR602401-1"/>
    </source>
</evidence>
<keyword evidence="3 6" id="KW-0349">Heme</keyword>
<dbReference type="PRINTS" id="PR00463">
    <property type="entry name" value="EP450I"/>
</dbReference>
<keyword evidence="4 6" id="KW-0479">Metal-binding</keyword>
<dbReference type="InterPro" id="IPR036396">
    <property type="entry name" value="Cyt_P450_sf"/>
</dbReference>
<protein>
    <recommendedName>
        <fullName evidence="10">Isotrichodermin C-15 hydroxylase</fullName>
    </recommendedName>
</protein>
<gene>
    <name evidence="8" type="ORF">PFICI_14941</name>
</gene>
<keyword evidence="5 6" id="KW-0408">Iron</keyword>
<dbReference type="EMBL" id="KI912122">
    <property type="protein sequence ID" value="ETS73336.1"/>
    <property type="molecule type" value="Genomic_DNA"/>
</dbReference>
<dbReference type="RefSeq" id="XP_007841713.1">
    <property type="nucleotide sequence ID" value="XM_007843522.1"/>
</dbReference>
<dbReference type="GeneID" id="19279954"/>
<dbReference type="AlphaFoldDB" id="W3WKJ6"/>
<dbReference type="PANTHER" id="PTHR24305">
    <property type="entry name" value="CYTOCHROME P450"/>
    <property type="match status" value="1"/>
</dbReference>
<evidence type="ECO:0000256" key="4">
    <source>
        <dbReference type="ARBA" id="ARBA00022723"/>
    </source>
</evidence>
<evidence type="ECO:0000256" key="7">
    <source>
        <dbReference type="RuleBase" id="RU000461"/>
    </source>
</evidence>
<sequence length="478" mass="53805">MTSSRTCLSLRAARLLKQLSWWRASKIPKQLTWLSGNIGPIGLKLHERYGDVVRIAPNELSYIRAPAWRDIFGRPVKSEMPKVASSLGEQEDGVYNLATAPTEDHTRMRRIFTHSFSNTALAAQEPLLVQYADKMIAKMGETNRQEGQVDVVDFFNFTTFDIMAELAFGESLGMLERTDYVPWVRIILAGLKYAVFYAAILEVPLLRLPLQWLTASTLKAKAKQHAEFAASLVNKRLEDSSHNKPDLWSFVLKHNEAGRGLTLKEMHANASMFMVAGSETTATTLSGVIYYVCKNPHVYNVLVNEIRTTFATSEAITPEPLAGMQYLNAVLKETLRLYFPGGGGMSRVVPAGGAVICGDFVPAGTTATMNHYIAYLNSTNFSSPKTFIPERWTESDDPRFAFDQRDVHQPFSYGARNCIGKNLAWLELRLILAKTLWHYDAELLPEKKPWIDQRSFLVWEKGPLMVRLHPVKRAEQSA</sequence>